<evidence type="ECO:0000313" key="11">
    <source>
        <dbReference type="EMBL" id="XCG48323.1"/>
    </source>
</evidence>
<evidence type="ECO:0000256" key="1">
    <source>
        <dbReference type="ARBA" id="ARBA00004772"/>
    </source>
</evidence>
<keyword evidence="4 9" id="KW-0456">Lyase</keyword>
<name>A0AAU8CP12_9HYPH</name>
<dbReference type="CDD" id="cd06578">
    <property type="entry name" value="HemD"/>
    <property type="match status" value="1"/>
</dbReference>
<dbReference type="PANTHER" id="PTHR38042">
    <property type="entry name" value="UROPORPHYRINOGEN-III SYNTHASE, CHLOROPLASTIC"/>
    <property type="match status" value="1"/>
</dbReference>
<organism evidence="11">
    <name type="scientific">Mesorhizobium sp. WSM2240</name>
    <dbReference type="NCBI Taxonomy" id="3228851"/>
    <lineage>
        <taxon>Bacteria</taxon>
        <taxon>Pseudomonadati</taxon>
        <taxon>Pseudomonadota</taxon>
        <taxon>Alphaproteobacteria</taxon>
        <taxon>Hyphomicrobiales</taxon>
        <taxon>Phyllobacteriaceae</taxon>
        <taxon>Mesorhizobium</taxon>
    </lineage>
</organism>
<evidence type="ECO:0000256" key="8">
    <source>
        <dbReference type="ARBA" id="ARBA00048617"/>
    </source>
</evidence>
<dbReference type="InterPro" id="IPR003754">
    <property type="entry name" value="4pyrrol_synth_uPrphyn_synth"/>
</dbReference>
<dbReference type="InterPro" id="IPR036108">
    <property type="entry name" value="4pyrrol_syn_uPrphyn_synt_sf"/>
</dbReference>
<dbReference type="EC" id="4.2.1.75" evidence="3 9"/>
<dbReference type="AlphaFoldDB" id="A0AAU8CP12"/>
<evidence type="ECO:0000256" key="4">
    <source>
        <dbReference type="ARBA" id="ARBA00023239"/>
    </source>
</evidence>
<evidence type="ECO:0000256" key="2">
    <source>
        <dbReference type="ARBA" id="ARBA00008133"/>
    </source>
</evidence>
<dbReference type="NCBIfam" id="NF006621">
    <property type="entry name" value="PRK09189.1"/>
    <property type="match status" value="1"/>
</dbReference>
<accession>A0AAU8CP12</accession>
<dbReference type="PANTHER" id="PTHR38042:SF1">
    <property type="entry name" value="UROPORPHYRINOGEN-III SYNTHASE, CHLOROPLASTIC"/>
    <property type="match status" value="1"/>
</dbReference>
<sequence>MPRRVLVTRPEPGASQTAKRLQAAGFSPLVLPLSETRALPVDSVPEIFDAVAVTSANAIRHASRALLDRLAGSRCYAVGQKTAAAALQAGFADIVTGPGDADALANAIISAEKPGAAILYLCGRVRMAAFEEKLRAAGINVRPVESYHTVAINHETGLVRRLLDEQPVDAVLLYSAKAAGAFVNIASRPELAPLFAGAGLYCLSPRVASALAGRDGVQIHVAAEPNEEALLLLLKNAR</sequence>
<reference evidence="11" key="1">
    <citation type="submission" date="2024-06" db="EMBL/GenBank/DDBJ databases">
        <title>Mesorhizobium karijinii sp. nov., a symbiont of the iconic Swainsona formosa from arid Australia.</title>
        <authorList>
            <person name="Hill Y.J."/>
            <person name="Watkin E.L.J."/>
            <person name="O'Hara G.W."/>
            <person name="Terpolilli J."/>
            <person name="Tye M.L."/>
            <person name="Kohlmeier M.G."/>
        </authorList>
    </citation>
    <scope>NUCLEOTIDE SEQUENCE</scope>
    <source>
        <strain evidence="11">WSM2240</strain>
    </source>
</reference>
<evidence type="ECO:0000256" key="5">
    <source>
        <dbReference type="ARBA" id="ARBA00023244"/>
    </source>
</evidence>
<dbReference type="RefSeq" id="WP_353644146.1">
    <property type="nucleotide sequence ID" value="NZ_CP159253.1"/>
</dbReference>
<proteinExistence type="inferred from homology"/>
<comment type="pathway">
    <text evidence="1 9">Porphyrin-containing compound metabolism; protoporphyrin-IX biosynthesis; coproporphyrinogen-III from 5-aminolevulinate: step 3/4.</text>
</comment>
<comment type="similarity">
    <text evidence="2 9">Belongs to the uroporphyrinogen-III synthase family.</text>
</comment>
<evidence type="ECO:0000256" key="9">
    <source>
        <dbReference type="RuleBase" id="RU366031"/>
    </source>
</evidence>
<keyword evidence="5 9" id="KW-0627">Porphyrin biosynthesis</keyword>
<feature type="domain" description="Tetrapyrrole biosynthesis uroporphyrinogen III synthase" evidence="10">
    <location>
        <begin position="16"/>
        <end position="231"/>
    </location>
</feature>
<dbReference type="GO" id="GO:0006782">
    <property type="term" value="P:protoporphyrinogen IX biosynthetic process"/>
    <property type="evidence" value="ECO:0007669"/>
    <property type="project" value="UniProtKB-UniRule"/>
</dbReference>
<evidence type="ECO:0000256" key="6">
    <source>
        <dbReference type="ARBA" id="ARBA00037589"/>
    </source>
</evidence>
<comment type="function">
    <text evidence="6 9">Catalyzes cyclization of the linear tetrapyrrole, hydroxymethylbilane, to the macrocyclic uroporphyrinogen III.</text>
</comment>
<dbReference type="Gene3D" id="3.40.50.10090">
    <property type="match status" value="2"/>
</dbReference>
<gene>
    <name evidence="11" type="ORF">ABVK50_24295</name>
</gene>
<dbReference type="Pfam" id="PF02602">
    <property type="entry name" value="HEM4"/>
    <property type="match status" value="1"/>
</dbReference>
<comment type="catalytic activity">
    <reaction evidence="8 9">
        <text>hydroxymethylbilane = uroporphyrinogen III + H2O</text>
        <dbReference type="Rhea" id="RHEA:18965"/>
        <dbReference type="ChEBI" id="CHEBI:15377"/>
        <dbReference type="ChEBI" id="CHEBI:57308"/>
        <dbReference type="ChEBI" id="CHEBI:57845"/>
        <dbReference type="EC" id="4.2.1.75"/>
    </reaction>
</comment>
<evidence type="ECO:0000256" key="3">
    <source>
        <dbReference type="ARBA" id="ARBA00013109"/>
    </source>
</evidence>
<protein>
    <recommendedName>
        <fullName evidence="7 9">Uroporphyrinogen-III synthase</fullName>
        <ecNumber evidence="3 9">4.2.1.75</ecNumber>
    </recommendedName>
</protein>
<dbReference type="GO" id="GO:0006780">
    <property type="term" value="P:uroporphyrinogen III biosynthetic process"/>
    <property type="evidence" value="ECO:0007669"/>
    <property type="project" value="UniProtKB-UniRule"/>
</dbReference>
<dbReference type="SUPFAM" id="SSF69618">
    <property type="entry name" value="HemD-like"/>
    <property type="match status" value="1"/>
</dbReference>
<dbReference type="InterPro" id="IPR039793">
    <property type="entry name" value="UROS/Hem4"/>
</dbReference>
<evidence type="ECO:0000256" key="7">
    <source>
        <dbReference type="ARBA" id="ARBA00040167"/>
    </source>
</evidence>
<evidence type="ECO:0000259" key="10">
    <source>
        <dbReference type="Pfam" id="PF02602"/>
    </source>
</evidence>
<dbReference type="EMBL" id="CP159253">
    <property type="protein sequence ID" value="XCG48323.1"/>
    <property type="molecule type" value="Genomic_DNA"/>
</dbReference>
<dbReference type="GO" id="GO:0004852">
    <property type="term" value="F:uroporphyrinogen-III synthase activity"/>
    <property type="evidence" value="ECO:0007669"/>
    <property type="project" value="UniProtKB-UniRule"/>
</dbReference>